<reference evidence="1 2" key="2">
    <citation type="submission" date="2009-03" db="EMBL/GenBank/DDBJ databases">
        <title>Draft genome sequence of Roseburia inulinivorans (DSM 16841).</title>
        <authorList>
            <person name="Sudarsanam P."/>
            <person name="Ley R."/>
            <person name="Guruge J."/>
            <person name="Turnbaugh P.J."/>
            <person name="Mahowald M."/>
            <person name="Liep D."/>
            <person name="Gordon J."/>
        </authorList>
    </citation>
    <scope>NUCLEOTIDE SEQUENCE [LARGE SCALE GENOMIC DNA]</scope>
    <source>
        <strain evidence="1 2">DSM 16841</strain>
    </source>
</reference>
<evidence type="ECO:0008006" key="3">
    <source>
        <dbReference type="Google" id="ProtNLM"/>
    </source>
</evidence>
<dbReference type="RefSeq" id="WP_007886367.1">
    <property type="nucleotide sequence ID" value="NZ_ACFY01000091.1"/>
</dbReference>
<name>C0FU83_9FIRM</name>
<dbReference type="AlphaFoldDB" id="C0FU83"/>
<dbReference type="EMBL" id="ACFY01000091">
    <property type="protein sequence ID" value="EEG93899.1"/>
    <property type="molecule type" value="Genomic_DNA"/>
</dbReference>
<protein>
    <recommendedName>
        <fullName evidence="3">DUF1854 domain-containing protein</fullName>
    </recommendedName>
</protein>
<evidence type="ECO:0000313" key="2">
    <source>
        <dbReference type="Proteomes" id="UP000003561"/>
    </source>
</evidence>
<proteinExistence type="predicted"/>
<evidence type="ECO:0000313" key="1">
    <source>
        <dbReference type="EMBL" id="EEG93899.1"/>
    </source>
</evidence>
<dbReference type="Proteomes" id="UP000003561">
    <property type="component" value="Unassembled WGS sequence"/>
</dbReference>
<reference evidence="1 2" key="1">
    <citation type="submission" date="2009-02" db="EMBL/GenBank/DDBJ databases">
        <authorList>
            <person name="Fulton L."/>
            <person name="Clifton S."/>
            <person name="Fulton B."/>
            <person name="Xu J."/>
            <person name="Minx P."/>
            <person name="Pepin K.H."/>
            <person name="Johnson M."/>
            <person name="Bhonagiri V."/>
            <person name="Nash W.E."/>
            <person name="Mardis E.R."/>
            <person name="Wilson R.K."/>
        </authorList>
    </citation>
    <scope>NUCLEOTIDE SEQUENCE [LARGE SCALE GENOMIC DNA]</scope>
    <source>
        <strain evidence="1 2">DSM 16841</strain>
    </source>
</reference>
<organism evidence="1 2">
    <name type="scientific">Roseburia inulinivorans DSM 16841</name>
    <dbReference type="NCBI Taxonomy" id="622312"/>
    <lineage>
        <taxon>Bacteria</taxon>
        <taxon>Bacillati</taxon>
        <taxon>Bacillota</taxon>
        <taxon>Clostridia</taxon>
        <taxon>Lachnospirales</taxon>
        <taxon>Lachnospiraceae</taxon>
        <taxon>Roseburia</taxon>
    </lineage>
</organism>
<sequence>MTWYDGTVRTYSAADGTLLSEEKGEKPDRTLDETFLTENYEIRSSLHDAPQVYDRVSGKWLASLEKEDYLTYVTQVQEDILTEYISTTGGRYGILLNDRLEEIAYLPNVCDVVEDTFIFDTGSGELRQCRLYSLQELVALGESYIE</sequence>
<accession>C0FU83</accession>
<gene>
    <name evidence="1" type="ORF">ROSEINA2194_02304</name>
</gene>
<comment type="caution">
    <text evidence="1">The sequence shown here is derived from an EMBL/GenBank/DDBJ whole genome shotgun (WGS) entry which is preliminary data.</text>
</comment>